<comment type="caution">
    <text evidence="3">The sequence shown here is derived from an EMBL/GenBank/DDBJ whole genome shotgun (WGS) entry which is preliminary data.</text>
</comment>
<dbReference type="PANTHER" id="PTHR35848">
    <property type="entry name" value="OXALATE-BINDING PROTEIN"/>
    <property type="match status" value="1"/>
</dbReference>
<name>A0ABT4KCN3_9HYPH</name>
<keyword evidence="4" id="KW-1185">Reference proteome</keyword>
<reference evidence="3" key="1">
    <citation type="submission" date="2022-10" db="EMBL/GenBank/DDBJ databases">
        <title>Whole genome sequencing of three plant growth promoting bacteria isolated from Vachellia tortilis subsp. raddiana in Morocco.</title>
        <authorList>
            <person name="Hnini M."/>
            <person name="Zouagui R."/>
            <person name="Zouagui H."/>
            <person name="Chemao Elfihri M.-W."/>
            <person name="Ibrahimi A."/>
            <person name="Sbabou L."/>
            <person name="Aurag J."/>
        </authorList>
    </citation>
    <scope>NUCLEOTIDE SEQUENCE</scope>
    <source>
        <strain evidence="3">LMR678</strain>
    </source>
</reference>
<dbReference type="EMBL" id="JAPVOI010000004">
    <property type="protein sequence ID" value="MCZ4089721.1"/>
    <property type="molecule type" value="Genomic_DNA"/>
</dbReference>
<dbReference type="RefSeq" id="WP_269276680.1">
    <property type="nucleotide sequence ID" value="NZ_JAPVOI010000004.1"/>
</dbReference>
<dbReference type="InterPro" id="IPR011051">
    <property type="entry name" value="RmlC_Cupin_sf"/>
</dbReference>
<dbReference type="InterPro" id="IPR013096">
    <property type="entry name" value="Cupin_2"/>
</dbReference>
<keyword evidence="1" id="KW-0479">Metal-binding</keyword>
<evidence type="ECO:0000313" key="4">
    <source>
        <dbReference type="Proteomes" id="UP001079430"/>
    </source>
</evidence>
<dbReference type="InterPro" id="IPR051610">
    <property type="entry name" value="GPI/OXD"/>
</dbReference>
<dbReference type="Proteomes" id="UP001079430">
    <property type="component" value="Unassembled WGS sequence"/>
</dbReference>
<dbReference type="SUPFAM" id="SSF51182">
    <property type="entry name" value="RmlC-like cupins"/>
    <property type="match status" value="1"/>
</dbReference>
<proteinExistence type="predicted"/>
<protein>
    <submittedName>
        <fullName evidence="3">Cupin domain-containing protein</fullName>
    </submittedName>
</protein>
<sequence length="170" mass="18252">MGGTPEAQKPIVNLKKLELEHWQQGSFFESSDVSFGALLGLTDLGVGYGEVPPGKSGCPFHNHHVEEELFVILEGEGTYRFGNERYKVGPGDVLGAPAGGPETAHHLINTGTTPLKYLSISTMAATEICEYPDSGKFLAKTRRPGSPKASFRFIGRPASATDYWDGEPGA</sequence>
<feature type="domain" description="Cupin type-2" evidence="2">
    <location>
        <begin position="50"/>
        <end position="120"/>
    </location>
</feature>
<dbReference type="InterPro" id="IPR014710">
    <property type="entry name" value="RmlC-like_jellyroll"/>
</dbReference>
<organism evidence="3 4">
    <name type="scientific">Sinorhizobium psoraleae</name>
    <dbReference type="NCBI Taxonomy" id="520838"/>
    <lineage>
        <taxon>Bacteria</taxon>
        <taxon>Pseudomonadati</taxon>
        <taxon>Pseudomonadota</taxon>
        <taxon>Alphaproteobacteria</taxon>
        <taxon>Hyphomicrobiales</taxon>
        <taxon>Rhizobiaceae</taxon>
        <taxon>Sinorhizobium/Ensifer group</taxon>
        <taxon>Sinorhizobium</taxon>
    </lineage>
</organism>
<dbReference type="CDD" id="cd02224">
    <property type="entry name" value="cupin_SPO2919-like"/>
    <property type="match status" value="1"/>
</dbReference>
<accession>A0ABT4KCN3</accession>
<evidence type="ECO:0000259" key="2">
    <source>
        <dbReference type="Pfam" id="PF07883"/>
    </source>
</evidence>
<dbReference type="PANTHER" id="PTHR35848:SF6">
    <property type="entry name" value="CUPIN TYPE-2 DOMAIN-CONTAINING PROTEIN"/>
    <property type="match status" value="1"/>
</dbReference>
<evidence type="ECO:0000313" key="3">
    <source>
        <dbReference type="EMBL" id="MCZ4089721.1"/>
    </source>
</evidence>
<evidence type="ECO:0000256" key="1">
    <source>
        <dbReference type="ARBA" id="ARBA00022723"/>
    </source>
</evidence>
<gene>
    <name evidence="3" type="ORF">O3W52_06500</name>
</gene>
<dbReference type="Pfam" id="PF07883">
    <property type="entry name" value="Cupin_2"/>
    <property type="match status" value="1"/>
</dbReference>
<dbReference type="Gene3D" id="2.60.120.10">
    <property type="entry name" value="Jelly Rolls"/>
    <property type="match status" value="1"/>
</dbReference>